<dbReference type="PANTHER" id="PTHR11054:SF0">
    <property type="entry name" value="6-PHOSPHOGLUCONOLACTONASE"/>
    <property type="match status" value="1"/>
</dbReference>
<dbReference type="Pfam" id="PF01182">
    <property type="entry name" value="Glucosamine_iso"/>
    <property type="match status" value="1"/>
</dbReference>
<evidence type="ECO:0000313" key="10">
    <source>
        <dbReference type="Proteomes" id="UP001165667"/>
    </source>
</evidence>
<evidence type="ECO:0000256" key="1">
    <source>
        <dbReference type="ARBA" id="ARBA00000832"/>
    </source>
</evidence>
<dbReference type="AlphaFoldDB" id="A0AA41YWP9"/>
<dbReference type="NCBIfam" id="TIGR01198">
    <property type="entry name" value="pgl"/>
    <property type="match status" value="1"/>
</dbReference>
<evidence type="ECO:0000313" key="9">
    <source>
        <dbReference type="EMBL" id="MCW6508700.1"/>
    </source>
</evidence>
<dbReference type="EMBL" id="JAMOIM010000006">
    <property type="protein sequence ID" value="MCW6508700.1"/>
    <property type="molecule type" value="Genomic_DNA"/>
</dbReference>
<dbReference type="GO" id="GO:0006098">
    <property type="term" value="P:pentose-phosphate shunt"/>
    <property type="evidence" value="ECO:0007669"/>
    <property type="project" value="InterPro"/>
</dbReference>
<keyword evidence="7 9" id="KW-0378">Hydrolase</keyword>
<evidence type="ECO:0000259" key="8">
    <source>
        <dbReference type="Pfam" id="PF01182"/>
    </source>
</evidence>
<dbReference type="InterPro" id="IPR037171">
    <property type="entry name" value="NagB/RpiA_transferase-like"/>
</dbReference>
<dbReference type="RefSeq" id="WP_282585066.1">
    <property type="nucleotide sequence ID" value="NZ_JAMOIM010000006.1"/>
</dbReference>
<evidence type="ECO:0000256" key="3">
    <source>
        <dbReference type="ARBA" id="ARBA00004961"/>
    </source>
</evidence>
<evidence type="ECO:0000256" key="7">
    <source>
        <dbReference type="RuleBase" id="RU365095"/>
    </source>
</evidence>
<protein>
    <recommendedName>
        <fullName evidence="6 7">6-phosphogluconolactonase</fullName>
        <shortName evidence="7">6PGL</shortName>
        <ecNumber evidence="5 7">3.1.1.31</ecNumber>
    </recommendedName>
</protein>
<evidence type="ECO:0000256" key="5">
    <source>
        <dbReference type="ARBA" id="ARBA00013198"/>
    </source>
</evidence>
<feature type="domain" description="Glucosamine/galactosamine-6-phosphate isomerase" evidence="8">
    <location>
        <begin position="13"/>
        <end position="230"/>
    </location>
</feature>
<reference evidence="9" key="1">
    <citation type="submission" date="2022-05" db="EMBL/GenBank/DDBJ databases">
        <authorList>
            <person name="Pankratov T."/>
        </authorList>
    </citation>
    <scope>NUCLEOTIDE SEQUENCE</scope>
    <source>
        <strain evidence="9">BP6-180914</strain>
    </source>
</reference>
<accession>A0AA41YWP9</accession>
<comment type="catalytic activity">
    <reaction evidence="1 7">
        <text>6-phospho-D-glucono-1,5-lactone + H2O = 6-phospho-D-gluconate + H(+)</text>
        <dbReference type="Rhea" id="RHEA:12556"/>
        <dbReference type="ChEBI" id="CHEBI:15377"/>
        <dbReference type="ChEBI" id="CHEBI:15378"/>
        <dbReference type="ChEBI" id="CHEBI:57955"/>
        <dbReference type="ChEBI" id="CHEBI:58759"/>
        <dbReference type="EC" id="3.1.1.31"/>
    </reaction>
</comment>
<gene>
    <name evidence="7 9" type="primary">pgl</name>
    <name evidence="9" type="ORF">M8523_11795</name>
</gene>
<comment type="pathway">
    <text evidence="3 7">Carbohydrate degradation; pentose phosphate pathway; D-ribulose 5-phosphate from D-glucose 6-phosphate (oxidative stage): step 2/3.</text>
</comment>
<dbReference type="GO" id="GO:0005975">
    <property type="term" value="P:carbohydrate metabolic process"/>
    <property type="evidence" value="ECO:0007669"/>
    <property type="project" value="UniProtKB-UniRule"/>
</dbReference>
<dbReference type="Gene3D" id="3.40.50.1360">
    <property type="match status" value="1"/>
</dbReference>
<proteinExistence type="inferred from homology"/>
<dbReference type="InterPro" id="IPR039104">
    <property type="entry name" value="6PGL"/>
</dbReference>
<dbReference type="GO" id="GO:0017057">
    <property type="term" value="F:6-phosphogluconolactonase activity"/>
    <property type="evidence" value="ECO:0007669"/>
    <property type="project" value="UniProtKB-UniRule"/>
</dbReference>
<dbReference type="Proteomes" id="UP001165667">
    <property type="component" value="Unassembled WGS sequence"/>
</dbReference>
<sequence>MSELTGTMTVYPDPTALADGVAEWLTQLASTKDDVFTVCLSGGSTPRRLYERLAQSPYREQFPWKDTHWFFGDERFVPTDHKDSNFRMVSEALFSKVPIPDGHVHRIVTERPTAEDAAADYDKALRDFYGSSHLDPNRPMFDVMFLGLGPDGHTASLIPGEPILDERNKWVASVAHGRPEARISMTYPVIESSRALAFLVTGKEKTPMLRAVRAGDTSVPAGRLVTSGDIEWFVDRDAAAE</sequence>
<dbReference type="PANTHER" id="PTHR11054">
    <property type="entry name" value="6-PHOSPHOGLUCONOLACTONASE"/>
    <property type="match status" value="1"/>
</dbReference>
<dbReference type="CDD" id="cd01400">
    <property type="entry name" value="6PGL"/>
    <property type="match status" value="1"/>
</dbReference>
<comment type="caution">
    <text evidence="9">The sequence shown here is derived from an EMBL/GenBank/DDBJ whole genome shotgun (WGS) entry which is preliminary data.</text>
</comment>
<name>A0AA41YWP9_9HYPH</name>
<dbReference type="EC" id="3.1.1.31" evidence="5 7"/>
<dbReference type="SUPFAM" id="SSF100950">
    <property type="entry name" value="NagB/RpiA/CoA transferase-like"/>
    <property type="match status" value="1"/>
</dbReference>
<organism evidence="9 10">
    <name type="scientific">Lichenifustis flavocetrariae</name>
    <dbReference type="NCBI Taxonomy" id="2949735"/>
    <lineage>
        <taxon>Bacteria</taxon>
        <taxon>Pseudomonadati</taxon>
        <taxon>Pseudomonadota</taxon>
        <taxon>Alphaproteobacteria</taxon>
        <taxon>Hyphomicrobiales</taxon>
        <taxon>Lichenihabitantaceae</taxon>
        <taxon>Lichenifustis</taxon>
    </lineage>
</organism>
<comment type="function">
    <text evidence="2 7">Hydrolysis of 6-phosphogluconolactone to 6-phosphogluconate.</text>
</comment>
<keyword evidence="10" id="KW-1185">Reference proteome</keyword>
<evidence type="ECO:0000256" key="4">
    <source>
        <dbReference type="ARBA" id="ARBA00010662"/>
    </source>
</evidence>
<dbReference type="InterPro" id="IPR006148">
    <property type="entry name" value="Glc/Gal-6P_isomerase"/>
</dbReference>
<evidence type="ECO:0000256" key="6">
    <source>
        <dbReference type="ARBA" id="ARBA00020337"/>
    </source>
</evidence>
<evidence type="ECO:0000256" key="2">
    <source>
        <dbReference type="ARBA" id="ARBA00002681"/>
    </source>
</evidence>
<dbReference type="InterPro" id="IPR005900">
    <property type="entry name" value="6-phosphogluconolactonase_DevB"/>
</dbReference>
<comment type="similarity">
    <text evidence="4 7">Belongs to the glucosamine/galactosamine-6-phosphate isomerase family. 6-phosphogluconolactonase subfamily.</text>
</comment>